<dbReference type="Proteomes" id="UP000807769">
    <property type="component" value="Unassembled WGS sequence"/>
</dbReference>
<sequence length="287" mass="32769">MREPNVYVNPNVQSITIGTNTIHMDRLQDGIQRLLWEVKLHYATLINDTVVLKEVPEQAKDDLTNSMCGYLFVSEELFYKKCHVMFFYLVDCYDLTMVDNAGWIMWNIPGIKKCLRHSLWVWEPLYHLLYITLHIFCYGTQFVNHKGVRDFCQGMIMMGHEFIAPDNSYDLADGVLTESADYSTSMDHSHYTIIQGVVPQLPNNSMYILKAALCTATINQYKHTLYDQPMSEIPSLLPSNRNGQPISLDSNLDDLFHNNSRSMTSVVPLSLTASGYIQCGSMLSDSP</sequence>
<proteinExistence type="predicted"/>
<evidence type="ECO:0000313" key="2">
    <source>
        <dbReference type="Proteomes" id="UP000807769"/>
    </source>
</evidence>
<evidence type="ECO:0000313" key="1">
    <source>
        <dbReference type="EMBL" id="KAG1822442.1"/>
    </source>
</evidence>
<dbReference type="OrthoDB" id="2674601at2759"/>
<reference evidence="1" key="1">
    <citation type="journal article" date="2020" name="New Phytol.">
        <title>Comparative genomics reveals dynamic genome evolution in host specialist ectomycorrhizal fungi.</title>
        <authorList>
            <person name="Lofgren L.A."/>
            <person name="Nguyen N.H."/>
            <person name="Vilgalys R."/>
            <person name="Ruytinx J."/>
            <person name="Liao H.L."/>
            <person name="Branco S."/>
            <person name="Kuo A."/>
            <person name="LaButti K."/>
            <person name="Lipzen A."/>
            <person name="Andreopoulos W."/>
            <person name="Pangilinan J."/>
            <person name="Riley R."/>
            <person name="Hundley H."/>
            <person name="Na H."/>
            <person name="Barry K."/>
            <person name="Grigoriev I.V."/>
            <person name="Stajich J.E."/>
            <person name="Kennedy P.G."/>
        </authorList>
    </citation>
    <scope>NUCLEOTIDE SEQUENCE</scope>
    <source>
        <strain evidence="1">MN1</strain>
    </source>
</reference>
<name>A0A9P7EHR3_9AGAM</name>
<accession>A0A9P7EHR3</accession>
<dbReference type="AlphaFoldDB" id="A0A9P7EHR3"/>
<dbReference type="RefSeq" id="XP_041196848.1">
    <property type="nucleotide sequence ID" value="XM_041332469.1"/>
</dbReference>
<dbReference type="GeneID" id="64626486"/>
<keyword evidence="2" id="KW-1185">Reference proteome</keyword>
<comment type="caution">
    <text evidence="1">The sequence shown here is derived from an EMBL/GenBank/DDBJ whole genome shotgun (WGS) entry which is preliminary data.</text>
</comment>
<dbReference type="EMBL" id="JABBWG010000005">
    <property type="protein sequence ID" value="KAG1822442.1"/>
    <property type="molecule type" value="Genomic_DNA"/>
</dbReference>
<gene>
    <name evidence="1" type="ORF">BJ212DRAFT_1296506</name>
</gene>
<organism evidence="1 2">
    <name type="scientific">Suillus subaureus</name>
    <dbReference type="NCBI Taxonomy" id="48587"/>
    <lineage>
        <taxon>Eukaryota</taxon>
        <taxon>Fungi</taxon>
        <taxon>Dikarya</taxon>
        <taxon>Basidiomycota</taxon>
        <taxon>Agaricomycotina</taxon>
        <taxon>Agaricomycetes</taxon>
        <taxon>Agaricomycetidae</taxon>
        <taxon>Boletales</taxon>
        <taxon>Suillineae</taxon>
        <taxon>Suillaceae</taxon>
        <taxon>Suillus</taxon>
    </lineage>
</organism>
<protein>
    <submittedName>
        <fullName evidence="1">Uncharacterized protein</fullName>
    </submittedName>
</protein>